<accession>A0AAD5VVL6</accession>
<sequence>MVVNLNSGRVDDGQLGNQTSVNQTLPSPHQPPPLLKRRSNSAQPGTPLPRPSRFPHRAHTHGPENLRSADFLPRTYRSQRRDCLSLCEGGARSFSEERSVLIRSRPDEQSLRGVRAAHHGPFVVLEPATLGDATGPTGPISSQLIISISHPIPPIPSLPHPRLSTTTHCHRLTPKPKPQQQKSKPKSSGKSTPSNNNSEPEIPKSRAVRELETLIARLSATASSSSPTRDPKGGCFCLAREHPLSQHTPSCPSCALPLCTLNPPYNLCPSPACSQPLLTTHQITSLLTSLELQLAQILAGEERERQRLIEETKRAEGAFPTLSRSGTSTPTQTVAAPVLRLAHETSHKILSLTSTPGKSTSGKQKIKLISISHTPTPTSSRPASGTSTPLRAAEEEIIRVPPPPTEVEYVKGKPDKDRPWRNALLAAEGREIKYVPPPKGEGKEESGMSRNQRRKKNQKAREGEGKEKENFVPGSSNS</sequence>
<dbReference type="GO" id="GO:0180022">
    <property type="term" value="C:RQC-trigger complex"/>
    <property type="evidence" value="ECO:0007669"/>
    <property type="project" value="InterPro"/>
</dbReference>
<comment type="caution">
    <text evidence="3">The sequence shown here is derived from an EMBL/GenBank/DDBJ whole genome shotgun (WGS) entry which is preliminary data.</text>
</comment>
<feature type="region of interest" description="Disordered" evidence="1">
    <location>
        <begin position="152"/>
        <end position="206"/>
    </location>
</feature>
<dbReference type="GO" id="GO:0072344">
    <property type="term" value="P:rescue of stalled ribosome"/>
    <property type="evidence" value="ECO:0007669"/>
    <property type="project" value="InterPro"/>
</dbReference>
<feature type="region of interest" description="Disordered" evidence="1">
    <location>
        <begin position="370"/>
        <end position="478"/>
    </location>
</feature>
<feature type="compositionally biased region" description="Low complexity" evidence="1">
    <location>
        <begin position="178"/>
        <end position="198"/>
    </location>
</feature>
<feature type="compositionally biased region" description="Basic and acidic residues" evidence="1">
    <location>
        <begin position="408"/>
        <end position="420"/>
    </location>
</feature>
<dbReference type="Pfam" id="PF06221">
    <property type="entry name" value="zf-C2HC5"/>
    <property type="match status" value="1"/>
</dbReference>
<dbReference type="GO" id="GO:0008270">
    <property type="term" value="F:zinc ion binding"/>
    <property type="evidence" value="ECO:0007669"/>
    <property type="project" value="InterPro"/>
</dbReference>
<dbReference type="Proteomes" id="UP001213000">
    <property type="component" value="Unassembled WGS sequence"/>
</dbReference>
<gene>
    <name evidence="3" type="ORF">NP233_g4295</name>
</gene>
<keyword evidence="4" id="KW-1185">Reference proteome</keyword>
<feature type="compositionally biased region" description="Basic and acidic residues" evidence="1">
    <location>
        <begin position="459"/>
        <end position="470"/>
    </location>
</feature>
<proteinExistence type="predicted"/>
<dbReference type="AlphaFoldDB" id="A0AAD5VVL6"/>
<dbReference type="EMBL" id="JANIEX010000228">
    <property type="protein sequence ID" value="KAJ3570604.1"/>
    <property type="molecule type" value="Genomic_DNA"/>
</dbReference>
<evidence type="ECO:0000259" key="2">
    <source>
        <dbReference type="Pfam" id="PF06221"/>
    </source>
</evidence>
<feature type="compositionally biased region" description="Low complexity" evidence="1">
    <location>
        <begin position="370"/>
        <end position="389"/>
    </location>
</feature>
<reference evidence="3" key="1">
    <citation type="submission" date="2022-07" db="EMBL/GenBank/DDBJ databases">
        <title>Genome Sequence of Leucocoprinus birnbaumii.</title>
        <authorList>
            <person name="Buettner E."/>
        </authorList>
    </citation>
    <scope>NUCLEOTIDE SEQUENCE</scope>
    <source>
        <strain evidence="3">VT141</strain>
    </source>
</reference>
<evidence type="ECO:0000313" key="3">
    <source>
        <dbReference type="EMBL" id="KAJ3570604.1"/>
    </source>
</evidence>
<protein>
    <recommendedName>
        <fullName evidence="2">TRIP4/RQT4 C2HC5-type zinc finger domain-containing protein</fullName>
    </recommendedName>
</protein>
<organism evidence="3 4">
    <name type="scientific">Leucocoprinus birnbaumii</name>
    <dbReference type="NCBI Taxonomy" id="56174"/>
    <lineage>
        <taxon>Eukaryota</taxon>
        <taxon>Fungi</taxon>
        <taxon>Dikarya</taxon>
        <taxon>Basidiomycota</taxon>
        <taxon>Agaricomycotina</taxon>
        <taxon>Agaricomycetes</taxon>
        <taxon>Agaricomycetidae</taxon>
        <taxon>Agaricales</taxon>
        <taxon>Agaricineae</taxon>
        <taxon>Agaricaceae</taxon>
        <taxon>Leucocoprinus</taxon>
    </lineage>
</organism>
<evidence type="ECO:0000313" key="4">
    <source>
        <dbReference type="Proteomes" id="UP001213000"/>
    </source>
</evidence>
<dbReference type="GO" id="GO:0005634">
    <property type="term" value="C:nucleus"/>
    <property type="evidence" value="ECO:0007669"/>
    <property type="project" value="InterPro"/>
</dbReference>
<feature type="region of interest" description="Disordered" evidence="1">
    <location>
        <begin position="1"/>
        <end position="67"/>
    </location>
</feature>
<name>A0AAD5VVL6_9AGAR</name>
<feature type="domain" description="TRIP4/RQT4 C2HC5-type zinc finger" evidence="2">
    <location>
        <begin position="234"/>
        <end position="286"/>
    </location>
</feature>
<evidence type="ECO:0000256" key="1">
    <source>
        <dbReference type="SAM" id="MobiDB-lite"/>
    </source>
</evidence>
<feature type="compositionally biased region" description="Polar residues" evidence="1">
    <location>
        <begin position="15"/>
        <end position="27"/>
    </location>
</feature>
<dbReference type="InterPro" id="IPR009349">
    <property type="entry name" value="TRIP4/RQT4_C2HC5_Znf"/>
</dbReference>